<reference evidence="2 3" key="1">
    <citation type="submission" date="2013-11" db="EMBL/GenBank/DDBJ databases">
        <title>The Damaraland mole rat (Fukomys damarensis) genome and evolution of African mole rats.</title>
        <authorList>
            <person name="Gladyshev V.N."/>
            <person name="Fang X."/>
        </authorList>
    </citation>
    <scope>NUCLEOTIDE SEQUENCE [LARGE SCALE GENOMIC DNA]</scope>
    <source>
        <tissue evidence="2">Liver</tissue>
    </source>
</reference>
<sequence length="100" mass="10819">MAATWASHSKDGRRRAARATTSGLELGTRPAGHSSPYGIGVKQKGAAEESWLGSCSKSRATYCPQFLATDSVIVSESDDTLRSRCLYPHPSRLLRLVVIK</sequence>
<protein>
    <submittedName>
        <fullName evidence="2">Uncharacterized protein</fullName>
    </submittedName>
</protein>
<dbReference type="Proteomes" id="UP000028990">
    <property type="component" value="Unassembled WGS sequence"/>
</dbReference>
<dbReference type="AlphaFoldDB" id="A0A091D5N7"/>
<accession>A0A091D5N7</accession>
<feature type="region of interest" description="Disordered" evidence="1">
    <location>
        <begin position="1"/>
        <end position="39"/>
    </location>
</feature>
<gene>
    <name evidence="2" type="ORF">H920_12250</name>
</gene>
<dbReference type="EMBL" id="KN123190">
    <property type="protein sequence ID" value="KFO26372.1"/>
    <property type="molecule type" value="Genomic_DNA"/>
</dbReference>
<proteinExistence type="predicted"/>
<evidence type="ECO:0000313" key="2">
    <source>
        <dbReference type="EMBL" id="KFO26372.1"/>
    </source>
</evidence>
<keyword evidence="3" id="KW-1185">Reference proteome</keyword>
<organism evidence="2 3">
    <name type="scientific">Fukomys damarensis</name>
    <name type="common">Damaraland mole rat</name>
    <name type="synonym">Cryptomys damarensis</name>
    <dbReference type="NCBI Taxonomy" id="885580"/>
    <lineage>
        <taxon>Eukaryota</taxon>
        <taxon>Metazoa</taxon>
        <taxon>Chordata</taxon>
        <taxon>Craniata</taxon>
        <taxon>Vertebrata</taxon>
        <taxon>Euteleostomi</taxon>
        <taxon>Mammalia</taxon>
        <taxon>Eutheria</taxon>
        <taxon>Euarchontoglires</taxon>
        <taxon>Glires</taxon>
        <taxon>Rodentia</taxon>
        <taxon>Hystricomorpha</taxon>
        <taxon>Bathyergidae</taxon>
        <taxon>Fukomys</taxon>
    </lineage>
</organism>
<evidence type="ECO:0000256" key="1">
    <source>
        <dbReference type="SAM" id="MobiDB-lite"/>
    </source>
</evidence>
<name>A0A091D5N7_FUKDA</name>
<evidence type="ECO:0000313" key="3">
    <source>
        <dbReference type="Proteomes" id="UP000028990"/>
    </source>
</evidence>